<proteinExistence type="predicted"/>
<reference evidence="1" key="1">
    <citation type="submission" date="2021-12" db="EMBL/GenBank/DDBJ databases">
        <title>Prjna785345.</title>
        <authorList>
            <person name="Rujirawat T."/>
            <person name="Krajaejun T."/>
        </authorList>
    </citation>
    <scope>NUCLEOTIDE SEQUENCE</scope>
    <source>
        <strain evidence="1">Pi057C3</strain>
    </source>
</reference>
<dbReference type="PANTHER" id="PTHR38899:SF2">
    <property type="entry name" value="FCP1 HOMOLOGY DOMAIN-CONTAINING PROTEIN"/>
    <property type="match status" value="1"/>
</dbReference>
<dbReference type="PANTHER" id="PTHR38899">
    <property type="entry name" value="DOMAIN OOKINETE PROTEIN, PUTATIVE-RELATED"/>
    <property type="match status" value="1"/>
</dbReference>
<comment type="caution">
    <text evidence="1">The sequence shown here is derived from an EMBL/GenBank/DDBJ whole genome shotgun (WGS) entry which is preliminary data.</text>
</comment>
<accession>A0AAD5LRE6</accession>
<keyword evidence="2" id="KW-1185">Reference proteome</keyword>
<dbReference type="AlphaFoldDB" id="A0AAD5LRE6"/>
<gene>
    <name evidence="1" type="ORF">P43SY_007997</name>
</gene>
<organism evidence="1 2">
    <name type="scientific">Pythium insidiosum</name>
    <name type="common">Pythiosis disease agent</name>
    <dbReference type="NCBI Taxonomy" id="114742"/>
    <lineage>
        <taxon>Eukaryota</taxon>
        <taxon>Sar</taxon>
        <taxon>Stramenopiles</taxon>
        <taxon>Oomycota</taxon>
        <taxon>Peronosporomycetes</taxon>
        <taxon>Pythiales</taxon>
        <taxon>Pythiaceae</taxon>
        <taxon>Pythium</taxon>
    </lineage>
</organism>
<protein>
    <submittedName>
        <fullName evidence="1">Uncharacterized protein</fullName>
    </submittedName>
</protein>
<evidence type="ECO:0000313" key="2">
    <source>
        <dbReference type="Proteomes" id="UP001209570"/>
    </source>
</evidence>
<dbReference type="Proteomes" id="UP001209570">
    <property type="component" value="Unassembled WGS sequence"/>
</dbReference>
<evidence type="ECO:0000313" key="1">
    <source>
        <dbReference type="EMBL" id="KAJ0407222.1"/>
    </source>
</evidence>
<name>A0AAD5LRE6_PYTIN</name>
<dbReference type="EMBL" id="JAKCXM010000023">
    <property type="protein sequence ID" value="KAJ0407222.1"/>
    <property type="molecule type" value="Genomic_DNA"/>
</dbReference>
<sequence>MAVQVHPVAKPLVGERRRSRSMPDEATFILDWDDTLLPNTHLAILGFSDENNTSFSLSGEYVGKRTSHLQIKSIKFLENPTMQQLQKQLKLMTGYVTQLANHQEALDLVLSPNMLR</sequence>